<evidence type="ECO:0000313" key="2">
    <source>
        <dbReference type="EMBL" id="GEP42470.1"/>
    </source>
</evidence>
<dbReference type="PANTHER" id="PTHR12526:SF630">
    <property type="entry name" value="GLYCOSYLTRANSFERASE"/>
    <property type="match status" value="1"/>
</dbReference>
<dbReference type="AlphaFoldDB" id="A0A512M6V2"/>
<evidence type="ECO:0000259" key="1">
    <source>
        <dbReference type="Pfam" id="PF00534"/>
    </source>
</evidence>
<protein>
    <recommendedName>
        <fullName evidence="1">Glycosyl transferase family 1 domain-containing protein</fullName>
    </recommendedName>
</protein>
<reference evidence="2 3" key="1">
    <citation type="submission" date="2019-07" db="EMBL/GenBank/DDBJ databases">
        <title>Whole genome shotgun sequence of Brevifollis gellanilyticus NBRC 108608.</title>
        <authorList>
            <person name="Hosoyama A."/>
            <person name="Uohara A."/>
            <person name="Ohji S."/>
            <person name="Ichikawa N."/>
        </authorList>
    </citation>
    <scope>NUCLEOTIDE SEQUENCE [LARGE SCALE GENOMIC DNA]</scope>
    <source>
        <strain evidence="2 3">NBRC 108608</strain>
    </source>
</reference>
<organism evidence="2 3">
    <name type="scientific">Brevifollis gellanilyticus</name>
    <dbReference type="NCBI Taxonomy" id="748831"/>
    <lineage>
        <taxon>Bacteria</taxon>
        <taxon>Pseudomonadati</taxon>
        <taxon>Verrucomicrobiota</taxon>
        <taxon>Verrucomicrobiia</taxon>
        <taxon>Verrucomicrobiales</taxon>
        <taxon>Verrucomicrobiaceae</taxon>
    </lineage>
</organism>
<evidence type="ECO:0000313" key="3">
    <source>
        <dbReference type="Proteomes" id="UP000321577"/>
    </source>
</evidence>
<dbReference type="EMBL" id="BKAG01000010">
    <property type="protein sequence ID" value="GEP42470.1"/>
    <property type="molecule type" value="Genomic_DNA"/>
</dbReference>
<dbReference type="Pfam" id="PF00534">
    <property type="entry name" value="Glycos_transf_1"/>
    <property type="match status" value="1"/>
</dbReference>
<comment type="caution">
    <text evidence="2">The sequence shown here is derived from an EMBL/GenBank/DDBJ whole genome shotgun (WGS) entry which is preliminary data.</text>
</comment>
<dbReference type="InterPro" id="IPR001296">
    <property type="entry name" value="Glyco_trans_1"/>
</dbReference>
<accession>A0A512M6V2</accession>
<dbReference type="Proteomes" id="UP000321577">
    <property type="component" value="Unassembled WGS sequence"/>
</dbReference>
<dbReference type="SUPFAM" id="SSF53756">
    <property type="entry name" value="UDP-Glycosyltransferase/glycogen phosphorylase"/>
    <property type="match status" value="1"/>
</dbReference>
<feature type="domain" description="Glycosyl transferase family 1" evidence="1">
    <location>
        <begin position="206"/>
        <end position="353"/>
    </location>
</feature>
<dbReference type="PANTHER" id="PTHR12526">
    <property type="entry name" value="GLYCOSYLTRANSFERASE"/>
    <property type="match status" value="1"/>
</dbReference>
<keyword evidence="3" id="KW-1185">Reference proteome</keyword>
<dbReference type="OrthoDB" id="1522162at2"/>
<dbReference type="RefSeq" id="WP_146850068.1">
    <property type="nucleotide sequence ID" value="NZ_BKAG01000010.1"/>
</dbReference>
<dbReference type="Gene3D" id="3.40.50.2000">
    <property type="entry name" value="Glycogen Phosphorylase B"/>
    <property type="match status" value="2"/>
</dbReference>
<dbReference type="CDD" id="cd03801">
    <property type="entry name" value="GT4_PimA-like"/>
    <property type="match status" value="1"/>
</dbReference>
<proteinExistence type="predicted"/>
<sequence length="395" mass="43692">MSPSSPPTFLPVPEPQTLVFIQKTAGRGGAKNRLLDTLTTLKKGTDARLHVVTSEEGEFTEKCAALGVPVTVHPLPEWRKFLERLRFPGAMRALARKLPFAHADWVVSNEMWWAPHASALARHLGGRSAAILRDGIANAEKGRKYKLQANDLILPSSLKIARGLEEDLELGRRTHVFLDAVLLPPSKPESAAQLQGKLAAASPAVKRWLLVIGRVQERKRQADAVRVLKGLLERGHSDFGLIVAGDCDADYLPVMQAAMRECQVEDRVVMLGNFSDIQTLFATADISLLTSLREALPGSVMESCLAGRPCFMYPCEGAEDIFGPHQPLFVSERFESELLVEKIDSLLRRPEMLRTETLSLKERAWALFSLEAHLRACVQRLELDLPSQSQKSPAS</sequence>
<dbReference type="GO" id="GO:0016757">
    <property type="term" value="F:glycosyltransferase activity"/>
    <property type="evidence" value="ECO:0007669"/>
    <property type="project" value="InterPro"/>
</dbReference>
<gene>
    <name evidence="2" type="ORF">BGE01nite_17610</name>
</gene>
<name>A0A512M6V2_9BACT</name>